<dbReference type="Pfam" id="PF03108">
    <property type="entry name" value="DBD_Tnp_Mut"/>
    <property type="match status" value="1"/>
</dbReference>
<evidence type="ECO:0000313" key="4">
    <source>
        <dbReference type="Proteomes" id="UP001341840"/>
    </source>
</evidence>
<organism evidence="3 4">
    <name type="scientific">Stylosanthes scabra</name>
    <dbReference type="NCBI Taxonomy" id="79078"/>
    <lineage>
        <taxon>Eukaryota</taxon>
        <taxon>Viridiplantae</taxon>
        <taxon>Streptophyta</taxon>
        <taxon>Embryophyta</taxon>
        <taxon>Tracheophyta</taxon>
        <taxon>Spermatophyta</taxon>
        <taxon>Magnoliopsida</taxon>
        <taxon>eudicotyledons</taxon>
        <taxon>Gunneridae</taxon>
        <taxon>Pentapetalae</taxon>
        <taxon>rosids</taxon>
        <taxon>fabids</taxon>
        <taxon>Fabales</taxon>
        <taxon>Fabaceae</taxon>
        <taxon>Papilionoideae</taxon>
        <taxon>50 kb inversion clade</taxon>
        <taxon>dalbergioids sensu lato</taxon>
        <taxon>Dalbergieae</taxon>
        <taxon>Pterocarpus clade</taxon>
        <taxon>Stylosanthes</taxon>
    </lineage>
</organism>
<proteinExistence type="predicted"/>
<feature type="compositionally biased region" description="Acidic residues" evidence="1">
    <location>
        <begin position="38"/>
        <end position="52"/>
    </location>
</feature>
<gene>
    <name evidence="3" type="ORF">PIB30_091640</name>
</gene>
<feature type="region of interest" description="Disordered" evidence="1">
    <location>
        <begin position="38"/>
        <end position="71"/>
    </location>
</feature>
<comment type="caution">
    <text evidence="3">The sequence shown here is derived from an EMBL/GenBank/DDBJ whole genome shotgun (WGS) entry which is preliminary data.</text>
</comment>
<evidence type="ECO:0000256" key="1">
    <source>
        <dbReference type="SAM" id="MobiDB-lite"/>
    </source>
</evidence>
<name>A0ABU6WSZ8_9FABA</name>
<sequence>MEFCAEVRHVRGSSGFRPLVPPTVSSLINVASPDDVAMEDYNSADDSDYDEESPCHSTEEDEDVLNTPSVRGPRLVLPAPLTIPNLSECVADEYNTDGGVEFRVGQRMQNRQAVLMSVKNYSIQRNAEYKVIESDPLKYHYRCKHHTAGCPWMIRITLR</sequence>
<evidence type="ECO:0000313" key="3">
    <source>
        <dbReference type="EMBL" id="MED6189031.1"/>
    </source>
</evidence>
<protein>
    <recommendedName>
        <fullName evidence="2">Transposase MuDR plant domain-containing protein</fullName>
    </recommendedName>
</protein>
<evidence type="ECO:0000259" key="2">
    <source>
        <dbReference type="Pfam" id="PF03108"/>
    </source>
</evidence>
<dbReference type="InterPro" id="IPR004332">
    <property type="entry name" value="Transposase_MuDR"/>
</dbReference>
<keyword evidence="4" id="KW-1185">Reference proteome</keyword>
<accession>A0ABU6WSZ8</accession>
<feature type="domain" description="Transposase MuDR plant" evidence="2">
    <location>
        <begin position="100"/>
        <end position="156"/>
    </location>
</feature>
<dbReference type="Proteomes" id="UP001341840">
    <property type="component" value="Unassembled WGS sequence"/>
</dbReference>
<dbReference type="EMBL" id="JASCZI010183085">
    <property type="protein sequence ID" value="MED6189031.1"/>
    <property type="molecule type" value="Genomic_DNA"/>
</dbReference>
<reference evidence="3 4" key="1">
    <citation type="journal article" date="2023" name="Plants (Basel)">
        <title>Bridging the Gap: Combining Genomics and Transcriptomics Approaches to Understand Stylosanthes scabra, an Orphan Legume from the Brazilian Caatinga.</title>
        <authorList>
            <person name="Ferreira-Neto J.R.C."/>
            <person name="da Silva M.D."/>
            <person name="Binneck E."/>
            <person name="de Melo N.F."/>
            <person name="da Silva R.H."/>
            <person name="de Melo A.L.T.M."/>
            <person name="Pandolfi V."/>
            <person name="Bustamante F.O."/>
            <person name="Brasileiro-Vidal A.C."/>
            <person name="Benko-Iseppon A.M."/>
        </authorList>
    </citation>
    <scope>NUCLEOTIDE SEQUENCE [LARGE SCALE GENOMIC DNA]</scope>
    <source>
        <tissue evidence="3">Leaves</tissue>
    </source>
</reference>